<feature type="region of interest" description="Disordered" evidence="1">
    <location>
        <begin position="43"/>
        <end position="65"/>
    </location>
</feature>
<dbReference type="Proteomes" id="UP000440965">
    <property type="component" value="Unassembled WGS sequence"/>
</dbReference>
<sequence length="65" mass="7143">MPASSRQAPSHRVHTDFEYCAVPVGAGLPAKRPVQAVSAARRYRHPGWPETWPGKPTAPPRSTLR</sequence>
<reference evidence="2 3" key="1">
    <citation type="submission" date="2019-10" db="EMBL/GenBank/DDBJ databases">
        <title>XDR Pseudomonas monteilii producing IMP-16 from LCR.</title>
        <authorList>
            <person name="Ballaben A."/>
            <person name="Doi Y."/>
        </authorList>
    </citation>
    <scope>NUCLEOTIDE SEQUENCE [LARGE SCALE GENOMIC DNA]</scope>
    <source>
        <strain evidence="2 3">597/14</strain>
    </source>
</reference>
<gene>
    <name evidence="2" type="ORF">F9Z43_07940</name>
</gene>
<dbReference type="AlphaFoldDB" id="A0A7X3F195"/>
<organism evidence="2 3">
    <name type="scientific">Pseudomonas monteilii</name>
    <dbReference type="NCBI Taxonomy" id="76759"/>
    <lineage>
        <taxon>Bacteria</taxon>
        <taxon>Pseudomonadati</taxon>
        <taxon>Pseudomonadota</taxon>
        <taxon>Gammaproteobacteria</taxon>
        <taxon>Pseudomonadales</taxon>
        <taxon>Pseudomonadaceae</taxon>
        <taxon>Pseudomonas</taxon>
    </lineage>
</organism>
<dbReference type="EMBL" id="WEIK01000005">
    <property type="protein sequence ID" value="MVF49254.1"/>
    <property type="molecule type" value="Genomic_DNA"/>
</dbReference>
<proteinExistence type="predicted"/>
<comment type="caution">
    <text evidence="2">The sequence shown here is derived from an EMBL/GenBank/DDBJ whole genome shotgun (WGS) entry which is preliminary data.</text>
</comment>
<evidence type="ECO:0000313" key="2">
    <source>
        <dbReference type="EMBL" id="MVF49254.1"/>
    </source>
</evidence>
<accession>A0A7X3F195</accession>
<evidence type="ECO:0000256" key="1">
    <source>
        <dbReference type="SAM" id="MobiDB-lite"/>
    </source>
</evidence>
<protein>
    <submittedName>
        <fullName evidence="2">Uncharacterized protein</fullName>
    </submittedName>
</protein>
<name>A0A7X3F195_9PSED</name>
<evidence type="ECO:0000313" key="3">
    <source>
        <dbReference type="Proteomes" id="UP000440965"/>
    </source>
</evidence>